<protein>
    <recommendedName>
        <fullName evidence="4">FCH domain-containing protein</fullName>
    </recommendedName>
</protein>
<dbReference type="GO" id="GO:0043226">
    <property type="term" value="C:organelle"/>
    <property type="evidence" value="ECO:0007669"/>
    <property type="project" value="UniProtKB-ARBA"/>
</dbReference>
<accession>A0AAD4QGD8</accession>
<evidence type="ECO:0000256" key="1">
    <source>
        <dbReference type="ARBA" id="ARBA00004496"/>
    </source>
</evidence>
<dbReference type="GO" id="GO:0005737">
    <property type="term" value="C:cytoplasm"/>
    <property type="evidence" value="ECO:0007669"/>
    <property type="project" value="TreeGrafter"/>
</dbReference>
<evidence type="ECO:0000313" key="5">
    <source>
        <dbReference type="EMBL" id="KAH8997410.1"/>
    </source>
</evidence>
<evidence type="ECO:0000259" key="4">
    <source>
        <dbReference type="Pfam" id="PF00611"/>
    </source>
</evidence>
<gene>
    <name evidence="5" type="ORF">EDB92DRAFT_1420868</name>
</gene>
<evidence type="ECO:0000313" key="6">
    <source>
        <dbReference type="Proteomes" id="UP001201163"/>
    </source>
</evidence>
<dbReference type="Proteomes" id="UP001201163">
    <property type="component" value="Unassembled WGS sequence"/>
</dbReference>
<dbReference type="Gene3D" id="1.20.1270.60">
    <property type="entry name" value="Arfaptin homology (AH) domain/BAR domain"/>
    <property type="match status" value="1"/>
</dbReference>
<dbReference type="GO" id="GO:0032153">
    <property type="term" value="C:cell division site"/>
    <property type="evidence" value="ECO:0007669"/>
    <property type="project" value="TreeGrafter"/>
</dbReference>
<dbReference type="PANTHER" id="PTHR23065">
    <property type="entry name" value="PROLINE-SERINE-THREONINE PHOSPHATASE INTERACTING PROTEIN 1"/>
    <property type="match status" value="1"/>
</dbReference>
<comment type="subcellular location">
    <subcellularLocation>
        <location evidence="1">Cytoplasm</location>
    </subcellularLocation>
</comment>
<dbReference type="EMBL" id="JAKELL010000007">
    <property type="protein sequence ID" value="KAH8997410.1"/>
    <property type="molecule type" value="Genomic_DNA"/>
</dbReference>
<dbReference type="GO" id="GO:0007010">
    <property type="term" value="P:cytoskeleton organization"/>
    <property type="evidence" value="ECO:0007669"/>
    <property type="project" value="TreeGrafter"/>
</dbReference>
<sequence>MSFISLEPQSRVLLESYSNGLLAQFDTQLEIITDRYLAFFQERRSIEATYINSLRKLHRKAKTVDAAFDPRAEPTTTRATWDKIRDNLEREANTQQAFVDILDNDVIKPLTTLKETEDQTRKRIEEDLNKSVANYADYAENTISKLQQAYFKKYHPRFGGNISAPFRGRREVLRELEPAKSEGVGR</sequence>
<dbReference type="InterPro" id="IPR001060">
    <property type="entry name" value="FCH_dom"/>
</dbReference>
<dbReference type="PANTHER" id="PTHR23065:SF7">
    <property type="entry name" value="NOSTRIN, ISOFORM H"/>
    <property type="match status" value="1"/>
</dbReference>
<proteinExistence type="predicted"/>
<dbReference type="Pfam" id="PF00611">
    <property type="entry name" value="FCH"/>
    <property type="match status" value="1"/>
</dbReference>
<keyword evidence="6" id="KW-1185">Reference proteome</keyword>
<evidence type="ECO:0000256" key="2">
    <source>
        <dbReference type="ARBA" id="ARBA00022490"/>
    </source>
</evidence>
<keyword evidence="2" id="KW-0963">Cytoplasm</keyword>
<dbReference type="InterPro" id="IPR027267">
    <property type="entry name" value="AH/BAR_dom_sf"/>
</dbReference>
<dbReference type="GO" id="GO:0005886">
    <property type="term" value="C:plasma membrane"/>
    <property type="evidence" value="ECO:0007669"/>
    <property type="project" value="TreeGrafter"/>
</dbReference>
<keyword evidence="3" id="KW-0597">Phosphoprotein</keyword>
<dbReference type="SUPFAM" id="SSF103657">
    <property type="entry name" value="BAR/IMD domain-like"/>
    <property type="match status" value="1"/>
</dbReference>
<reference evidence="5" key="1">
    <citation type="submission" date="2022-01" db="EMBL/GenBank/DDBJ databases">
        <title>Comparative genomics reveals a dynamic genome evolution in the ectomycorrhizal milk-cap (Lactarius) mushrooms.</title>
        <authorList>
            <consortium name="DOE Joint Genome Institute"/>
            <person name="Lebreton A."/>
            <person name="Tang N."/>
            <person name="Kuo A."/>
            <person name="LaButti K."/>
            <person name="Drula E."/>
            <person name="Barry K."/>
            <person name="Clum A."/>
            <person name="Lipzen A."/>
            <person name="Mousain D."/>
            <person name="Ng V."/>
            <person name="Wang R."/>
            <person name="Wang X."/>
            <person name="Dai Y."/>
            <person name="Henrissat B."/>
            <person name="Grigoriev I.V."/>
            <person name="Guerin-Laguette A."/>
            <person name="Yu F."/>
            <person name="Martin F.M."/>
        </authorList>
    </citation>
    <scope>NUCLEOTIDE SEQUENCE</scope>
    <source>
        <strain evidence="5">QP</strain>
    </source>
</reference>
<comment type="caution">
    <text evidence="5">The sequence shown here is derived from an EMBL/GenBank/DDBJ whole genome shotgun (WGS) entry which is preliminary data.</text>
</comment>
<dbReference type="AlphaFoldDB" id="A0AAD4QGD8"/>
<evidence type="ECO:0000256" key="3">
    <source>
        <dbReference type="ARBA" id="ARBA00022553"/>
    </source>
</evidence>
<name>A0AAD4QGD8_9AGAM</name>
<feature type="domain" description="FCH" evidence="4">
    <location>
        <begin position="34"/>
        <end position="95"/>
    </location>
</feature>
<organism evidence="5 6">
    <name type="scientific">Lactarius akahatsu</name>
    <dbReference type="NCBI Taxonomy" id="416441"/>
    <lineage>
        <taxon>Eukaryota</taxon>
        <taxon>Fungi</taxon>
        <taxon>Dikarya</taxon>
        <taxon>Basidiomycota</taxon>
        <taxon>Agaricomycotina</taxon>
        <taxon>Agaricomycetes</taxon>
        <taxon>Russulales</taxon>
        <taxon>Russulaceae</taxon>
        <taxon>Lactarius</taxon>
    </lineage>
</organism>